<dbReference type="PANTHER" id="PTHR43280:SF28">
    <property type="entry name" value="HTH-TYPE TRANSCRIPTIONAL ACTIVATOR RHAS"/>
    <property type="match status" value="1"/>
</dbReference>
<dbReference type="OrthoDB" id="506156at2"/>
<dbReference type="SMART" id="SM00342">
    <property type="entry name" value="HTH_ARAC"/>
    <property type="match status" value="1"/>
</dbReference>
<evidence type="ECO:0000256" key="2">
    <source>
        <dbReference type="ARBA" id="ARBA00023125"/>
    </source>
</evidence>
<dbReference type="KEGG" id="pdh:B9T62_33320"/>
<protein>
    <recommendedName>
        <fullName evidence="4">HTH araC/xylS-type domain-containing protein</fullName>
    </recommendedName>
</protein>
<proteinExistence type="predicted"/>
<dbReference type="Pfam" id="PF12833">
    <property type="entry name" value="HTH_18"/>
    <property type="match status" value="1"/>
</dbReference>
<dbReference type="SUPFAM" id="SSF51215">
    <property type="entry name" value="Regulatory protein AraC"/>
    <property type="match status" value="1"/>
</dbReference>
<feature type="domain" description="HTH araC/xylS-type" evidence="4">
    <location>
        <begin position="173"/>
        <end position="271"/>
    </location>
</feature>
<dbReference type="Proteomes" id="UP000249890">
    <property type="component" value="Chromosome"/>
</dbReference>
<dbReference type="InterPro" id="IPR037923">
    <property type="entry name" value="HTH-like"/>
</dbReference>
<dbReference type="GO" id="GO:0003700">
    <property type="term" value="F:DNA-binding transcription factor activity"/>
    <property type="evidence" value="ECO:0007669"/>
    <property type="project" value="InterPro"/>
</dbReference>
<dbReference type="SUPFAM" id="SSF46689">
    <property type="entry name" value="Homeodomain-like"/>
    <property type="match status" value="2"/>
</dbReference>
<dbReference type="PROSITE" id="PS00041">
    <property type="entry name" value="HTH_ARAC_FAMILY_1"/>
    <property type="match status" value="1"/>
</dbReference>
<reference evidence="5 6" key="1">
    <citation type="submission" date="2017-06" db="EMBL/GenBank/DDBJ databases">
        <title>Complete genome sequence of Paenibacillus donghaensis KCTC 13049T isolated from East Sea sediment, South Korea.</title>
        <authorList>
            <person name="Jung B.K."/>
            <person name="Hong S.-J."/>
            <person name="Shin J.-H."/>
        </authorList>
    </citation>
    <scope>NUCLEOTIDE SEQUENCE [LARGE SCALE GENOMIC DNA]</scope>
    <source>
        <strain evidence="5 6">KCTC 13049</strain>
    </source>
</reference>
<dbReference type="Gene3D" id="1.10.10.60">
    <property type="entry name" value="Homeodomain-like"/>
    <property type="match status" value="2"/>
</dbReference>
<accession>A0A2Z2KH37</accession>
<keyword evidence="1" id="KW-0805">Transcription regulation</keyword>
<dbReference type="InterPro" id="IPR018060">
    <property type="entry name" value="HTH_AraC"/>
</dbReference>
<dbReference type="PANTHER" id="PTHR43280">
    <property type="entry name" value="ARAC-FAMILY TRANSCRIPTIONAL REGULATOR"/>
    <property type="match status" value="1"/>
</dbReference>
<name>A0A2Z2KH37_9BACL</name>
<evidence type="ECO:0000256" key="1">
    <source>
        <dbReference type="ARBA" id="ARBA00023015"/>
    </source>
</evidence>
<dbReference type="InterPro" id="IPR014710">
    <property type="entry name" value="RmlC-like_jellyroll"/>
</dbReference>
<dbReference type="Pfam" id="PF02311">
    <property type="entry name" value="AraC_binding"/>
    <property type="match status" value="1"/>
</dbReference>
<dbReference type="GO" id="GO:0043565">
    <property type="term" value="F:sequence-specific DNA binding"/>
    <property type="evidence" value="ECO:0007669"/>
    <property type="project" value="InterPro"/>
</dbReference>
<dbReference type="EMBL" id="CP021780">
    <property type="protein sequence ID" value="ASA25187.1"/>
    <property type="molecule type" value="Genomic_DNA"/>
</dbReference>
<keyword evidence="2" id="KW-0238">DNA-binding</keyword>
<dbReference type="InterPro" id="IPR003313">
    <property type="entry name" value="AraC-bd"/>
</dbReference>
<evidence type="ECO:0000313" key="6">
    <source>
        <dbReference type="Proteomes" id="UP000249890"/>
    </source>
</evidence>
<dbReference type="AlphaFoldDB" id="A0A2Z2KH37"/>
<gene>
    <name evidence="5" type="ORF">B9T62_33320</name>
</gene>
<dbReference type="RefSeq" id="WP_087919152.1">
    <property type="nucleotide sequence ID" value="NZ_CP021780.1"/>
</dbReference>
<evidence type="ECO:0000259" key="4">
    <source>
        <dbReference type="PROSITE" id="PS01124"/>
    </source>
</evidence>
<dbReference type="Gene3D" id="2.60.120.10">
    <property type="entry name" value="Jelly Rolls"/>
    <property type="match status" value="1"/>
</dbReference>
<sequence>MEPIPFFQIEQLERTKPFSMASNHFHDTYEFYYLLTGERFYYIHDRIYALQQGDLVFINKSELHRTTGKGRFNHERILVNFDDRFLQPLASLGLSVQPLFQGESFLLRPAAGEQEKLTGLLTAMLREEAEGRLSTRAYLQALLLQLLILLERMRREQPEPLPSEQSEQQRRVYGIISYLNAHYSAKLTLDRLAEHFYISATYLCRIFKQTTGFTVVEYLNFVRIREAQTLLKQTDWKITRIAEETGFDSIAHFGRVFKQITSRSPLQYRKQIRV</sequence>
<evidence type="ECO:0000313" key="5">
    <source>
        <dbReference type="EMBL" id="ASA25187.1"/>
    </source>
</evidence>
<dbReference type="PROSITE" id="PS01124">
    <property type="entry name" value="HTH_ARAC_FAMILY_2"/>
    <property type="match status" value="1"/>
</dbReference>
<keyword evidence="3" id="KW-0804">Transcription</keyword>
<evidence type="ECO:0000256" key="3">
    <source>
        <dbReference type="ARBA" id="ARBA00023163"/>
    </source>
</evidence>
<organism evidence="5 6">
    <name type="scientific">Paenibacillus donghaensis</name>
    <dbReference type="NCBI Taxonomy" id="414771"/>
    <lineage>
        <taxon>Bacteria</taxon>
        <taxon>Bacillati</taxon>
        <taxon>Bacillota</taxon>
        <taxon>Bacilli</taxon>
        <taxon>Bacillales</taxon>
        <taxon>Paenibacillaceae</taxon>
        <taxon>Paenibacillus</taxon>
    </lineage>
</organism>
<keyword evidence="6" id="KW-1185">Reference proteome</keyword>
<dbReference type="InterPro" id="IPR018062">
    <property type="entry name" value="HTH_AraC-typ_CS"/>
</dbReference>
<dbReference type="InterPro" id="IPR009057">
    <property type="entry name" value="Homeodomain-like_sf"/>
</dbReference>